<reference evidence="1" key="1">
    <citation type="submission" date="2020-05" db="EMBL/GenBank/DDBJ databases">
        <title>Large-scale comparative analyses of tick genomes elucidate their genetic diversity and vector capacities.</title>
        <authorList>
            <person name="Jia N."/>
            <person name="Wang J."/>
            <person name="Shi W."/>
            <person name="Du L."/>
            <person name="Sun Y."/>
            <person name="Zhan W."/>
            <person name="Jiang J."/>
            <person name="Wang Q."/>
            <person name="Zhang B."/>
            <person name="Ji P."/>
            <person name="Sakyi L.B."/>
            <person name="Cui X."/>
            <person name="Yuan T."/>
            <person name="Jiang B."/>
            <person name="Yang W."/>
            <person name="Lam T.T.-Y."/>
            <person name="Chang Q."/>
            <person name="Ding S."/>
            <person name="Wang X."/>
            <person name="Zhu J."/>
            <person name="Ruan X."/>
            <person name="Zhao L."/>
            <person name="Wei J."/>
            <person name="Que T."/>
            <person name="Du C."/>
            <person name="Cheng J."/>
            <person name="Dai P."/>
            <person name="Han X."/>
            <person name="Huang E."/>
            <person name="Gao Y."/>
            <person name="Liu J."/>
            <person name="Shao H."/>
            <person name="Ye R."/>
            <person name="Li L."/>
            <person name="Wei W."/>
            <person name="Wang X."/>
            <person name="Wang C."/>
            <person name="Yang T."/>
            <person name="Huo Q."/>
            <person name="Li W."/>
            <person name="Guo W."/>
            <person name="Chen H."/>
            <person name="Zhou L."/>
            <person name="Ni X."/>
            <person name="Tian J."/>
            <person name="Zhou Y."/>
            <person name="Sheng Y."/>
            <person name="Liu T."/>
            <person name="Pan Y."/>
            <person name="Xia L."/>
            <person name="Li J."/>
            <person name="Zhao F."/>
            <person name="Cao W."/>
        </authorList>
    </citation>
    <scope>NUCLEOTIDE SEQUENCE</scope>
    <source>
        <strain evidence="1">Dsil-2018</strain>
    </source>
</reference>
<organism evidence="1 2">
    <name type="scientific">Dermacentor silvarum</name>
    <name type="common">Tick</name>
    <dbReference type="NCBI Taxonomy" id="543639"/>
    <lineage>
        <taxon>Eukaryota</taxon>
        <taxon>Metazoa</taxon>
        <taxon>Ecdysozoa</taxon>
        <taxon>Arthropoda</taxon>
        <taxon>Chelicerata</taxon>
        <taxon>Arachnida</taxon>
        <taxon>Acari</taxon>
        <taxon>Parasitiformes</taxon>
        <taxon>Ixodida</taxon>
        <taxon>Ixodoidea</taxon>
        <taxon>Ixodidae</taxon>
        <taxon>Rhipicephalinae</taxon>
        <taxon>Dermacentor</taxon>
    </lineage>
</organism>
<proteinExistence type="predicted"/>
<sequence>MTLRLYANQEAQALTPFLHDDDAPLAVLRMDITSCILATPDELLRCIWRCTELRSLHCVACPLKACDLLSLLLHRLRKLERLDFSLVAQCDVDRDISSVRAIAQQAQGLTASSLRSVYAEVRDSSNCNLLEALLAFCPNLSELHVHFVNGDFSYALLRCAEVHGTQSQLNNVTFSSDVPVCLQLDIPAALDLQTSMQICANVSYSKSALHTYSCARLVDLAFAHASADLPPQLVVVAVYKDELLAQRIRMASRALSWKTVRQLCLVLVPPEPMSTDYPTVGVEYLSFLHEFFVAVVSHVVELNVNSFHFGVDLDLTQLIQNACMNSLRALSVPPCGLSHPSALRRLANKCPRLEELDVRFYRRGRLARCAVCECPFFLHASDVALLNADVPYTRRWLCRLTLSDLPSLASLCFLERCKVEELRLVNCPETLREEYAMLGQFLANNNHLRYLLLQQDWLPFGEQSFLPNLFHLRGLHYLCLLTAASVPDDTATFFLRCLDFLLPCLKVAHVHYRRPTDGAEQRVTWMRSCSATGSQVGRGVVLRDRPCVLCSTATFIGLAKPQRHHFSAA</sequence>
<name>A0ACB8CUR8_DERSI</name>
<keyword evidence="2" id="KW-1185">Reference proteome</keyword>
<evidence type="ECO:0000313" key="2">
    <source>
        <dbReference type="Proteomes" id="UP000821865"/>
    </source>
</evidence>
<gene>
    <name evidence="1" type="ORF">HPB49_001919</name>
</gene>
<protein>
    <submittedName>
        <fullName evidence="1">Uncharacterized protein</fullName>
    </submittedName>
</protein>
<dbReference type="Proteomes" id="UP000821865">
    <property type="component" value="Chromosome 4"/>
</dbReference>
<comment type="caution">
    <text evidence="1">The sequence shown here is derived from an EMBL/GenBank/DDBJ whole genome shotgun (WGS) entry which is preliminary data.</text>
</comment>
<dbReference type="EMBL" id="CM023473">
    <property type="protein sequence ID" value="KAH7952861.1"/>
    <property type="molecule type" value="Genomic_DNA"/>
</dbReference>
<accession>A0ACB8CUR8</accession>
<evidence type="ECO:0000313" key="1">
    <source>
        <dbReference type="EMBL" id="KAH7952861.1"/>
    </source>
</evidence>